<dbReference type="STRING" id="1792845.BC343_26330"/>
<keyword evidence="3" id="KW-1185">Reference proteome</keyword>
<name>A0A1S9PH67_9SPHI</name>
<feature type="transmembrane region" description="Helical" evidence="1">
    <location>
        <begin position="7"/>
        <end position="26"/>
    </location>
</feature>
<accession>A0A1S9PH67</accession>
<comment type="caution">
    <text evidence="2">The sequence shown here is derived from an EMBL/GenBank/DDBJ whole genome shotgun (WGS) entry which is preliminary data.</text>
</comment>
<dbReference type="Proteomes" id="UP000189739">
    <property type="component" value="Unassembled WGS sequence"/>
</dbReference>
<evidence type="ECO:0000313" key="3">
    <source>
        <dbReference type="Proteomes" id="UP000189739"/>
    </source>
</evidence>
<proteinExistence type="predicted"/>
<sequence length="126" mass="14307">MRSRPLFIIATYVTLLLAFAIYWSGNYTRFSHYKGDDIVITIAVPFGLSYLFFPVLAFNGIKFKVWLILMLPIAITGLSLTAGMLTLFITQLGGTEKQITLIYVVWYTAFAVLAAWIEMNNKRVKV</sequence>
<feature type="transmembrane region" description="Helical" evidence="1">
    <location>
        <begin position="38"/>
        <end position="58"/>
    </location>
</feature>
<dbReference type="AlphaFoldDB" id="A0A1S9PH67"/>
<evidence type="ECO:0000313" key="2">
    <source>
        <dbReference type="EMBL" id="OOQ60275.1"/>
    </source>
</evidence>
<dbReference type="EMBL" id="MBTF01000008">
    <property type="protein sequence ID" value="OOQ60275.1"/>
    <property type="molecule type" value="Genomic_DNA"/>
</dbReference>
<evidence type="ECO:0000256" key="1">
    <source>
        <dbReference type="SAM" id="Phobius"/>
    </source>
</evidence>
<reference evidence="2 3" key="1">
    <citation type="submission" date="2016-07" db="EMBL/GenBank/DDBJ databases">
        <title>Genomic analysis of zinc-resistant bacterium Mucilaginibacter pedocola TBZ30.</title>
        <authorList>
            <person name="Huang J."/>
            <person name="Tang J."/>
        </authorList>
    </citation>
    <scope>NUCLEOTIDE SEQUENCE [LARGE SCALE GENOMIC DNA]</scope>
    <source>
        <strain evidence="2 3">TBZ30</strain>
    </source>
</reference>
<keyword evidence="1" id="KW-0472">Membrane</keyword>
<feature type="transmembrane region" description="Helical" evidence="1">
    <location>
        <begin position="101"/>
        <end position="119"/>
    </location>
</feature>
<feature type="transmembrane region" description="Helical" evidence="1">
    <location>
        <begin position="65"/>
        <end position="89"/>
    </location>
</feature>
<keyword evidence="1" id="KW-1133">Transmembrane helix</keyword>
<gene>
    <name evidence="2" type="ORF">BC343_26330</name>
</gene>
<organism evidence="2 3">
    <name type="scientific">Mucilaginibacter pedocola</name>
    <dbReference type="NCBI Taxonomy" id="1792845"/>
    <lineage>
        <taxon>Bacteria</taxon>
        <taxon>Pseudomonadati</taxon>
        <taxon>Bacteroidota</taxon>
        <taxon>Sphingobacteriia</taxon>
        <taxon>Sphingobacteriales</taxon>
        <taxon>Sphingobacteriaceae</taxon>
        <taxon>Mucilaginibacter</taxon>
    </lineage>
</organism>
<keyword evidence="1" id="KW-0812">Transmembrane</keyword>
<protein>
    <submittedName>
        <fullName evidence="2">Uncharacterized protein</fullName>
    </submittedName>
</protein>